<name>A0A6V7TSG4_MELEN</name>
<feature type="compositionally biased region" description="Basic and acidic residues" evidence="1">
    <location>
        <begin position="68"/>
        <end position="90"/>
    </location>
</feature>
<proteinExistence type="predicted"/>
<evidence type="ECO:0000256" key="1">
    <source>
        <dbReference type="SAM" id="MobiDB-lite"/>
    </source>
</evidence>
<dbReference type="EMBL" id="CAJEWN010000011">
    <property type="protein sequence ID" value="CAD2132162.1"/>
    <property type="molecule type" value="Genomic_DNA"/>
</dbReference>
<dbReference type="AlphaFoldDB" id="A0A6V7TSG4"/>
<gene>
    <name evidence="2" type="ORF">MENT_LOCUS3577</name>
</gene>
<protein>
    <submittedName>
        <fullName evidence="2">Uncharacterized protein</fullName>
    </submittedName>
</protein>
<dbReference type="Proteomes" id="UP000580250">
    <property type="component" value="Unassembled WGS sequence"/>
</dbReference>
<evidence type="ECO:0000313" key="3">
    <source>
        <dbReference type="Proteomes" id="UP000580250"/>
    </source>
</evidence>
<accession>A0A6V7TSG4</accession>
<comment type="caution">
    <text evidence="2">The sequence shown here is derived from an EMBL/GenBank/DDBJ whole genome shotgun (WGS) entry which is preliminary data.</text>
</comment>
<evidence type="ECO:0000313" key="2">
    <source>
        <dbReference type="EMBL" id="CAD2132162.1"/>
    </source>
</evidence>
<reference evidence="2 3" key="1">
    <citation type="submission" date="2020-08" db="EMBL/GenBank/DDBJ databases">
        <authorList>
            <person name="Koutsovoulos G."/>
            <person name="Danchin GJ E."/>
        </authorList>
    </citation>
    <scope>NUCLEOTIDE SEQUENCE [LARGE SCALE GENOMIC DNA]</scope>
</reference>
<sequence>MALKNIPEKERIEELNEENNEDFKLKVDKNQDLGRERVEDVKEERHENLRDGKIEILEKEKVEYLEEKNKDMEDKRELNEANKHLMRPEDQNLLSKNQNKEKIELTQTNDNEVKITENENHEDEQKKSDVIDRKEKNIFKKGEREDNELLPVNEDITKGNPRDIKSFPKFTPFHPKMFLEEKVLFEAYEKFIGGKGDPKKIIPALEIGVIIDEIKQRFVYVKKFKQNKIEKEVNSEEYKNSTGIFFGSLEGKEEGFSLGIKIFGLLKIPNLFTTYGLTKI</sequence>
<feature type="region of interest" description="Disordered" evidence="1">
    <location>
        <begin position="68"/>
        <end position="131"/>
    </location>
</feature>
<organism evidence="2 3">
    <name type="scientific">Meloidogyne enterolobii</name>
    <name type="common">Root-knot nematode worm</name>
    <name type="synonym">Meloidogyne mayaguensis</name>
    <dbReference type="NCBI Taxonomy" id="390850"/>
    <lineage>
        <taxon>Eukaryota</taxon>
        <taxon>Metazoa</taxon>
        <taxon>Ecdysozoa</taxon>
        <taxon>Nematoda</taxon>
        <taxon>Chromadorea</taxon>
        <taxon>Rhabditida</taxon>
        <taxon>Tylenchina</taxon>
        <taxon>Tylenchomorpha</taxon>
        <taxon>Tylenchoidea</taxon>
        <taxon>Meloidogynidae</taxon>
        <taxon>Meloidogyninae</taxon>
        <taxon>Meloidogyne</taxon>
    </lineage>
</organism>
<feature type="compositionally biased region" description="Basic and acidic residues" evidence="1">
    <location>
        <begin position="111"/>
        <end position="131"/>
    </location>
</feature>